<name>A0A427ARH2_ENSVE</name>
<reference evidence="1 2" key="1">
    <citation type="journal article" date="2014" name="Agronomy (Basel)">
        <title>A Draft Genome Sequence for Ensete ventricosum, the Drought-Tolerant Tree Against Hunger.</title>
        <authorList>
            <person name="Harrison J."/>
            <person name="Moore K.A."/>
            <person name="Paszkiewicz K."/>
            <person name="Jones T."/>
            <person name="Grant M."/>
            <person name="Ambacheew D."/>
            <person name="Muzemil S."/>
            <person name="Studholme D.J."/>
        </authorList>
    </citation>
    <scope>NUCLEOTIDE SEQUENCE [LARGE SCALE GENOMIC DNA]</scope>
</reference>
<gene>
    <name evidence="1" type="ORF">B296_00013329</name>
</gene>
<dbReference type="EMBL" id="AMZH03001577">
    <property type="protein sequence ID" value="RRT78818.1"/>
    <property type="molecule type" value="Genomic_DNA"/>
</dbReference>
<sequence length="124" mass="13668">MVNASVYISCTSVIINLCCRGYESGPACNGLLCWRTHKKMEGQKVRIDASRFRYITGGDMRRRRAGIGGEQEGDSLMHSGEFVGGVHLLVTDPAERGLVGAAQHRRRRPLAHVALYLHPCSSIE</sequence>
<proteinExistence type="predicted"/>
<protein>
    <submittedName>
        <fullName evidence="1">Uncharacterized protein</fullName>
    </submittedName>
</protein>
<dbReference type="Proteomes" id="UP000287651">
    <property type="component" value="Unassembled WGS sequence"/>
</dbReference>
<organism evidence="1 2">
    <name type="scientific">Ensete ventricosum</name>
    <name type="common">Abyssinian banana</name>
    <name type="synonym">Musa ensete</name>
    <dbReference type="NCBI Taxonomy" id="4639"/>
    <lineage>
        <taxon>Eukaryota</taxon>
        <taxon>Viridiplantae</taxon>
        <taxon>Streptophyta</taxon>
        <taxon>Embryophyta</taxon>
        <taxon>Tracheophyta</taxon>
        <taxon>Spermatophyta</taxon>
        <taxon>Magnoliopsida</taxon>
        <taxon>Liliopsida</taxon>
        <taxon>Zingiberales</taxon>
        <taxon>Musaceae</taxon>
        <taxon>Ensete</taxon>
    </lineage>
</organism>
<comment type="caution">
    <text evidence="1">The sequence shown here is derived from an EMBL/GenBank/DDBJ whole genome shotgun (WGS) entry which is preliminary data.</text>
</comment>
<evidence type="ECO:0000313" key="1">
    <source>
        <dbReference type="EMBL" id="RRT78818.1"/>
    </source>
</evidence>
<evidence type="ECO:0000313" key="2">
    <source>
        <dbReference type="Proteomes" id="UP000287651"/>
    </source>
</evidence>
<accession>A0A427ARH2</accession>
<dbReference type="AlphaFoldDB" id="A0A427ARH2"/>